<evidence type="ECO:0000256" key="3">
    <source>
        <dbReference type="PROSITE-ProRule" id="PRU00059"/>
    </source>
</evidence>
<dbReference type="CDD" id="cd00041">
    <property type="entry name" value="CUB"/>
    <property type="match status" value="10"/>
</dbReference>
<feature type="domain" description="CUB" evidence="4">
    <location>
        <begin position="11"/>
        <end position="124"/>
    </location>
</feature>
<dbReference type="InterPro" id="IPR035914">
    <property type="entry name" value="Sperma_CUB_dom_sf"/>
</dbReference>
<dbReference type="InParanoid" id="T1HII4"/>
<evidence type="ECO:0000259" key="4">
    <source>
        <dbReference type="PROSITE" id="PS01180"/>
    </source>
</evidence>
<evidence type="ECO:0000256" key="2">
    <source>
        <dbReference type="ARBA" id="ARBA00023157"/>
    </source>
</evidence>
<sequence length="1068" mass="119880">MDSLRNSKEGCGGHLKKPFDTLESPGYPNGYTRAYVCEWYITVEYGKSIDLRITDLQLEKSPKCTYDSLKVFGGADDKAPLLISRCDKSSDPIIVQTSGNKAFIRFESDTTYHGRGFRAYYMLTDSKCGGKFVSTHGRIHSTNYPQNYGAFDDCSFLITIDSTMRVVLNFTDFDIFSISENDCDSSYVAIYDGDSLDAPELGKFCGNRNPKAIQSSSNQLFVRHKADGENVAKGFIAEYHQACGASITTDSSGVIDFSEAYSELFNNDVDNCSWVIRSDKLDSKITLSFLLMDVGKRNNESVNGVSIYAGEDTTSPRLGTYNGQWSPPPIVVPSSAVTIVYNMIHKEVLGRFSVEYSVLDTGNRVMLEIVELNIQVSESCNSDYLEVREKDSDGKLMGVYCESNIPDRLYSNKNMWIKFRSSEGGAKGFKAHYSLVHGGELSGISGQLASPLYPKNYIKYGKFNWRITVQPSHAIRIAVIDLFIEKMDAVYECVGEIMVYDGYDSSARILKRICGIQIPEPFTSGSNVVYIEFLNFINAVGSKFLIDWMQVPKETGSSNKNQSISFLDELSIDPVKNNSYTFSSPGFPEGYKTDLNCEWIIETEPQNHIEILFNKLDLESNRLCLSDYVALYKVCGGSMSGPNGIIKSPPVYVRGTCQWNVTVKPGQTIKLKFNKLKLPKDTEGTTCGYQYLMLRDGGTSDSPYLGAGKYCGEDLKDIPNTHSNKLFILFQSTHWMVQQHYAEFELEYEAHSISCGGNIVLSKNIQSAIIHSPNYPNVPPAHIQCIWTIIAPAGETIHFNILGRFDITYSVGCEKEYLELREGNTEIGHLIGRFCNISPNYLITEGNSLYVKYFTDVNDPRDGFKANISLAKCGGNVFTYLTYEISSPGYPESYDGNLTCIWRLTTDDRLHFKLRFDKFNLGGTALKHYKDPCDDNIEDTLTITDVYRDNYSINNSKVFCGQNDSLEWESDSNIVQIKFKSLQPRFSSDRKFLITFTSEISRASCSESLNAPEGEIQSPGYPYSRKKVHCIWKINVPKGKRVTFTVTDLDMETNLLSNITRLGPQIIT</sequence>
<feature type="domain" description="CUB" evidence="4">
    <location>
        <begin position="128"/>
        <end position="242"/>
    </location>
</feature>
<dbReference type="EMBL" id="ACPB03018408">
    <property type="status" value="NOT_ANNOTATED_CDS"/>
    <property type="molecule type" value="Genomic_DNA"/>
</dbReference>
<reference evidence="5" key="1">
    <citation type="submission" date="2015-05" db="UniProtKB">
        <authorList>
            <consortium name="EnsemblMetazoa"/>
        </authorList>
    </citation>
    <scope>IDENTIFICATION</scope>
</reference>
<dbReference type="SMART" id="SM00042">
    <property type="entry name" value="CUB"/>
    <property type="match status" value="7"/>
</dbReference>
<dbReference type="PANTHER" id="PTHR24251">
    <property type="entry name" value="OVOCHYMASE-RELATED"/>
    <property type="match status" value="1"/>
</dbReference>
<dbReference type="VEuPathDB" id="VectorBase:RPRC003857"/>
<protein>
    <recommendedName>
        <fullName evidence="4">CUB domain-containing protein</fullName>
    </recommendedName>
</protein>
<evidence type="ECO:0000256" key="1">
    <source>
        <dbReference type="ARBA" id="ARBA00022737"/>
    </source>
</evidence>
<evidence type="ECO:0000313" key="5">
    <source>
        <dbReference type="EnsemblMetazoa" id="RPRC003857-PA"/>
    </source>
</evidence>
<proteinExistence type="predicted"/>
<dbReference type="eggNOG" id="KOG4292">
    <property type="taxonomic scope" value="Eukaryota"/>
</dbReference>
<dbReference type="PROSITE" id="PS01180">
    <property type="entry name" value="CUB"/>
    <property type="match status" value="9"/>
</dbReference>
<feature type="domain" description="CUB" evidence="4">
    <location>
        <begin position="635"/>
        <end position="751"/>
    </location>
</feature>
<keyword evidence="2 3" id="KW-1015">Disulfide bond</keyword>
<feature type="domain" description="CUB" evidence="4">
    <location>
        <begin position="873"/>
        <end position="999"/>
    </location>
</feature>
<feature type="domain" description="CUB" evidence="4">
    <location>
        <begin position="243"/>
        <end position="436"/>
    </location>
</feature>
<dbReference type="Gene3D" id="2.60.120.290">
    <property type="entry name" value="Spermadhesin, CUB domain"/>
    <property type="match status" value="10"/>
</dbReference>
<dbReference type="Pfam" id="PF00431">
    <property type="entry name" value="CUB"/>
    <property type="match status" value="10"/>
</dbReference>
<keyword evidence="1" id="KW-0677">Repeat</keyword>
<feature type="domain" description="CUB" evidence="4">
    <location>
        <begin position="755"/>
        <end position="871"/>
    </location>
</feature>
<comment type="caution">
    <text evidence="3">Lacks conserved residue(s) required for the propagation of feature annotation.</text>
</comment>
<dbReference type="EnsemblMetazoa" id="RPRC003857-RA">
    <property type="protein sequence ID" value="RPRC003857-PA"/>
    <property type="gene ID" value="RPRC003857"/>
</dbReference>
<dbReference type="OMA" id="HYNIFEP"/>
<dbReference type="AlphaFoldDB" id="T1HII4"/>
<dbReference type="FunFam" id="2.60.120.290:FF:000013">
    <property type="entry name" value="Membrane frizzled-related protein"/>
    <property type="match status" value="2"/>
</dbReference>
<dbReference type="PANTHER" id="PTHR24251:SF37">
    <property type="entry name" value="CUB DOMAIN-CONTAINING PROTEIN"/>
    <property type="match status" value="1"/>
</dbReference>
<organism evidence="5 6">
    <name type="scientific">Rhodnius prolixus</name>
    <name type="common">Triatomid bug</name>
    <dbReference type="NCBI Taxonomy" id="13249"/>
    <lineage>
        <taxon>Eukaryota</taxon>
        <taxon>Metazoa</taxon>
        <taxon>Ecdysozoa</taxon>
        <taxon>Arthropoda</taxon>
        <taxon>Hexapoda</taxon>
        <taxon>Insecta</taxon>
        <taxon>Pterygota</taxon>
        <taxon>Neoptera</taxon>
        <taxon>Paraneoptera</taxon>
        <taxon>Hemiptera</taxon>
        <taxon>Heteroptera</taxon>
        <taxon>Panheteroptera</taxon>
        <taxon>Cimicomorpha</taxon>
        <taxon>Reduviidae</taxon>
        <taxon>Triatominae</taxon>
        <taxon>Rhodnius</taxon>
    </lineage>
</organism>
<feature type="domain" description="CUB" evidence="4">
    <location>
        <begin position="571"/>
        <end position="632"/>
    </location>
</feature>
<keyword evidence="6" id="KW-1185">Reference proteome</keyword>
<evidence type="ECO:0000313" key="6">
    <source>
        <dbReference type="Proteomes" id="UP000015103"/>
    </source>
</evidence>
<feature type="domain" description="CUB" evidence="4">
    <location>
        <begin position="437"/>
        <end position="551"/>
    </location>
</feature>
<feature type="domain" description="CUB" evidence="4">
    <location>
        <begin position="1005"/>
        <end position="1068"/>
    </location>
</feature>
<feature type="disulfide bond" evidence="3">
    <location>
        <begin position="873"/>
        <end position="900"/>
    </location>
</feature>
<dbReference type="SUPFAM" id="SSF49854">
    <property type="entry name" value="Spermadhesin, CUB domain"/>
    <property type="match status" value="10"/>
</dbReference>
<accession>T1HII4</accession>
<dbReference type="InterPro" id="IPR000859">
    <property type="entry name" value="CUB_dom"/>
</dbReference>
<name>T1HII4_RHOPR</name>
<dbReference type="STRING" id="13249.T1HII4"/>
<dbReference type="HOGENOM" id="CLU_006258_0_0_1"/>
<dbReference type="Proteomes" id="UP000015103">
    <property type="component" value="Unassembled WGS sequence"/>
</dbReference>